<evidence type="ECO:0000256" key="2">
    <source>
        <dbReference type="ARBA" id="ARBA00012438"/>
    </source>
</evidence>
<dbReference type="SMART" id="SM00388">
    <property type="entry name" value="HisKA"/>
    <property type="match status" value="1"/>
</dbReference>
<keyword evidence="5" id="KW-0547">Nucleotide-binding</keyword>
<gene>
    <name evidence="10" type="primary">glnL</name>
    <name evidence="10" type="ORF">MTCD1_03191</name>
</gene>
<name>A0ABQ0MYW3_9GAMM</name>
<dbReference type="CDD" id="cd00082">
    <property type="entry name" value="HisKA"/>
    <property type="match status" value="1"/>
</dbReference>
<evidence type="ECO:0000256" key="6">
    <source>
        <dbReference type="ARBA" id="ARBA00022777"/>
    </source>
</evidence>
<dbReference type="PROSITE" id="PS50109">
    <property type="entry name" value="HIS_KIN"/>
    <property type="match status" value="1"/>
</dbReference>
<evidence type="ECO:0000256" key="3">
    <source>
        <dbReference type="ARBA" id="ARBA00022553"/>
    </source>
</evidence>
<organism evidence="10 11">
    <name type="scientific">Colwellia marinimaniae</name>
    <dbReference type="NCBI Taxonomy" id="1513592"/>
    <lineage>
        <taxon>Bacteria</taxon>
        <taxon>Pseudomonadati</taxon>
        <taxon>Pseudomonadota</taxon>
        <taxon>Gammaproteobacteria</taxon>
        <taxon>Alteromonadales</taxon>
        <taxon>Colwelliaceae</taxon>
        <taxon>Colwellia</taxon>
    </lineage>
</organism>
<evidence type="ECO:0000313" key="10">
    <source>
        <dbReference type="EMBL" id="GAW97563.1"/>
    </source>
</evidence>
<dbReference type="NCBIfam" id="NF008293">
    <property type="entry name" value="PRK11073.1"/>
    <property type="match status" value="1"/>
</dbReference>
<dbReference type="PANTHER" id="PTHR43065">
    <property type="entry name" value="SENSOR HISTIDINE KINASE"/>
    <property type="match status" value="1"/>
</dbReference>
<dbReference type="Gene3D" id="3.30.565.10">
    <property type="entry name" value="Histidine kinase-like ATPase, C-terminal domain"/>
    <property type="match status" value="1"/>
</dbReference>
<evidence type="ECO:0000256" key="5">
    <source>
        <dbReference type="ARBA" id="ARBA00022741"/>
    </source>
</evidence>
<dbReference type="PRINTS" id="PR00344">
    <property type="entry name" value="BCTRLSENSOR"/>
</dbReference>
<dbReference type="Gene3D" id="3.30.450.20">
    <property type="entry name" value="PAS domain"/>
    <property type="match status" value="1"/>
</dbReference>
<evidence type="ECO:0000259" key="9">
    <source>
        <dbReference type="PROSITE" id="PS50109"/>
    </source>
</evidence>
<dbReference type="EMBL" id="BDQM01000037">
    <property type="protein sequence ID" value="GAW97563.1"/>
    <property type="molecule type" value="Genomic_DNA"/>
</dbReference>
<evidence type="ECO:0000256" key="1">
    <source>
        <dbReference type="ARBA" id="ARBA00000085"/>
    </source>
</evidence>
<dbReference type="InterPro" id="IPR004358">
    <property type="entry name" value="Sig_transdc_His_kin-like_C"/>
</dbReference>
<dbReference type="SUPFAM" id="SSF55874">
    <property type="entry name" value="ATPase domain of HSP90 chaperone/DNA topoisomerase II/histidine kinase"/>
    <property type="match status" value="1"/>
</dbReference>
<dbReference type="InterPro" id="IPR035965">
    <property type="entry name" value="PAS-like_dom_sf"/>
</dbReference>
<dbReference type="RefSeq" id="WP_057179433.1">
    <property type="nucleotide sequence ID" value="NZ_BDQM01000037.1"/>
</dbReference>
<dbReference type="PANTHER" id="PTHR43065:SF16">
    <property type="entry name" value="SENSORY HISTIDINE KINASE_PHOSPHATASE NTRB"/>
    <property type="match status" value="1"/>
</dbReference>
<sequence>MHSRSYIQEQKLSYQQSLANQLVTAVIILNAELAIVYANPAAEALLNKSLYRLYNTAAESIFAKTSINSTRLKQLIATGQEFTDSDIVIELNESHRFTAEVTASSVEFAQTPHVLLEFKQIDQQKQISLEVFQHQQWLAARDLIKGLAHEIKNPLAGLRGAAQLLSKEVSEEQQEYTSMIIEQADRLTNLVDRLLGPNQLPQIKAHNIHGILEKVCQLVSYSNGQKFHLLRDYDPSLPQVECDQEKLQQAVLNIVNNAIQAIDEIHDITIKTRIASNKTIHGKRVKLAVQISIIDNGPGIPSKIQDTLFYPMVSGRSNGTGLGLSIAQTLINQHQGKLSCHSRPGHTEFTILLPLKQQPLNQTPLSQENEL</sequence>
<dbReference type="Gene3D" id="1.10.287.130">
    <property type="match status" value="1"/>
</dbReference>
<dbReference type="Pfam" id="PF00512">
    <property type="entry name" value="HisKA"/>
    <property type="match status" value="1"/>
</dbReference>
<feature type="domain" description="Histidine kinase" evidence="9">
    <location>
        <begin position="146"/>
        <end position="357"/>
    </location>
</feature>
<dbReference type="InterPro" id="IPR003594">
    <property type="entry name" value="HATPase_dom"/>
</dbReference>
<reference evidence="10 11" key="1">
    <citation type="submission" date="2017-06" db="EMBL/GenBank/DDBJ databases">
        <title>Whole Genome Sequences of Colwellia marinimaniae MTCD1.</title>
        <authorList>
            <person name="Kusumoto H."/>
            <person name="Inoue M."/>
            <person name="Tanikawa K."/>
            <person name="Maeji H."/>
            <person name="Cameron J.H."/>
            <person name="Bartlett D.H."/>
        </authorList>
    </citation>
    <scope>NUCLEOTIDE SEQUENCE [LARGE SCALE GENOMIC DNA]</scope>
    <source>
        <strain evidence="10 11">MTCD1</strain>
    </source>
</reference>
<keyword evidence="4 10" id="KW-0808">Transferase</keyword>
<keyword evidence="3" id="KW-0597">Phosphoprotein</keyword>
<evidence type="ECO:0000313" key="11">
    <source>
        <dbReference type="Proteomes" id="UP000197068"/>
    </source>
</evidence>
<dbReference type="InterPro" id="IPR005467">
    <property type="entry name" value="His_kinase_dom"/>
</dbReference>
<protein>
    <recommendedName>
        <fullName evidence="2">histidine kinase</fullName>
        <ecNumber evidence="2">2.7.13.3</ecNumber>
    </recommendedName>
</protein>
<evidence type="ECO:0000256" key="7">
    <source>
        <dbReference type="ARBA" id="ARBA00022840"/>
    </source>
</evidence>
<evidence type="ECO:0000256" key="4">
    <source>
        <dbReference type="ARBA" id="ARBA00022679"/>
    </source>
</evidence>
<dbReference type="SMART" id="SM00387">
    <property type="entry name" value="HATPase_c"/>
    <property type="match status" value="1"/>
</dbReference>
<comment type="caution">
    <text evidence="10">The sequence shown here is derived from an EMBL/GenBank/DDBJ whole genome shotgun (WGS) entry which is preliminary data.</text>
</comment>
<dbReference type="SUPFAM" id="SSF47384">
    <property type="entry name" value="Homodimeric domain of signal transducing histidine kinase"/>
    <property type="match status" value="1"/>
</dbReference>
<dbReference type="EC" id="2.7.13.3" evidence="2"/>
<accession>A0ABQ0MYW3</accession>
<proteinExistence type="predicted"/>
<dbReference type="InterPro" id="IPR003661">
    <property type="entry name" value="HisK_dim/P_dom"/>
</dbReference>
<keyword evidence="7" id="KW-0067">ATP-binding</keyword>
<keyword evidence="8" id="KW-0902">Two-component regulatory system</keyword>
<comment type="catalytic activity">
    <reaction evidence="1">
        <text>ATP + protein L-histidine = ADP + protein N-phospho-L-histidine.</text>
        <dbReference type="EC" id="2.7.13.3"/>
    </reaction>
</comment>
<keyword evidence="6 10" id="KW-0418">Kinase</keyword>
<dbReference type="Pfam" id="PF02518">
    <property type="entry name" value="HATPase_c"/>
    <property type="match status" value="1"/>
</dbReference>
<dbReference type="InterPro" id="IPR036890">
    <property type="entry name" value="HATPase_C_sf"/>
</dbReference>
<keyword evidence="11" id="KW-1185">Reference proteome</keyword>
<dbReference type="SUPFAM" id="SSF55785">
    <property type="entry name" value="PYP-like sensor domain (PAS domain)"/>
    <property type="match status" value="1"/>
</dbReference>
<dbReference type="GO" id="GO:0016301">
    <property type="term" value="F:kinase activity"/>
    <property type="evidence" value="ECO:0007669"/>
    <property type="project" value="UniProtKB-KW"/>
</dbReference>
<evidence type="ECO:0000256" key="8">
    <source>
        <dbReference type="ARBA" id="ARBA00023012"/>
    </source>
</evidence>
<dbReference type="InterPro" id="IPR036097">
    <property type="entry name" value="HisK_dim/P_sf"/>
</dbReference>
<dbReference type="Proteomes" id="UP000197068">
    <property type="component" value="Unassembled WGS sequence"/>
</dbReference>